<dbReference type="AlphaFoldDB" id="A0A9D9DEP1"/>
<evidence type="ECO:0000313" key="9">
    <source>
        <dbReference type="EMBL" id="MBO8425322.1"/>
    </source>
</evidence>
<feature type="domain" description="RNA polymerase sigma-70" evidence="8">
    <location>
        <begin position="654"/>
        <end position="680"/>
    </location>
</feature>
<dbReference type="GO" id="GO:0016987">
    <property type="term" value="F:sigma factor activity"/>
    <property type="evidence" value="ECO:0007669"/>
    <property type="project" value="UniProtKB-UniRule"/>
</dbReference>
<dbReference type="PANTHER" id="PTHR30603">
    <property type="entry name" value="RNA POLYMERASE SIGMA FACTOR RPO"/>
    <property type="match status" value="1"/>
</dbReference>
<feature type="short sequence motif" description="Interaction with polymerase core subunit RpoC" evidence="5">
    <location>
        <begin position="485"/>
        <end position="488"/>
    </location>
</feature>
<dbReference type="InterPro" id="IPR050239">
    <property type="entry name" value="Sigma-70_RNA_pol_init_factors"/>
</dbReference>
<feature type="domain" description="RNA polymerase sigma-70" evidence="7">
    <location>
        <begin position="485"/>
        <end position="498"/>
    </location>
</feature>
<comment type="function">
    <text evidence="5">Sigma factors are initiation factors that promote the attachment of RNA polymerase to specific initiation sites and are then released. This sigma factor is the primary sigma factor during exponential growth.</text>
</comment>
<evidence type="ECO:0000259" key="7">
    <source>
        <dbReference type="PROSITE" id="PS00715"/>
    </source>
</evidence>
<feature type="region of interest" description="Disordered" evidence="6">
    <location>
        <begin position="230"/>
        <end position="276"/>
    </location>
</feature>
<feature type="DNA-binding region" description="H-T-H motif" evidence="5">
    <location>
        <begin position="655"/>
        <end position="674"/>
    </location>
</feature>
<dbReference type="InterPro" id="IPR013325">
    <property type="entry name" value="RNA_pol_sigma_r2"/>
</dbReference>
<dbReference type="GO" id="GO:0005737">
    <property type="term" value="C:cytoplasm"/>
    <property type="evidence" value="ECO:0007669"/>
    <property type="project" value="UniProtKB-SubCell"/>
</dbReference>
<reference evidence="9" key="1">
    <citation type="submission" date="2020-10" db="EMBL/GenBank/DDBJ databases">
        <authorList>
            <person name="Gilroy R."/>
        </authorList>
    </citation>
    <scope>NUCLEOTIDE SEQUENCE</scope>
    <source>
        <strain evidence="9">8207</strain>
    </source>
</reference>
<evidence type="ECO:0000256" key="5">
    <source>
        <dbReference type="HAMAP-Rule" id="MF_00963"/>
    </source>
</evidence>
<dbReference type="GO" id="GO:0003677">
    <property type="term" value="F:DNA binding"/>
    <property type="evidence" value="ECO:0007669"/>
    <property type="project" value="UniProtKB-UniRule"/>
</dbReference>
<comment type="similarity">
    <text evidence="5">Belongs to the sigma-70 factor family. RpoD/SigA subfamily.</text>
</comment>
<dbReference type="PROSITE" id="PS00715">
    <property type="entry name" value="SIGMA70_1"/>
    <property type="match status" value="1"/>
</dbReference>
<dbReference type="Pfam" id="PF04539">
    <property type="entry name" value="Sigma70_r3"/>
    <property type="match status" value="1"/>
</dbReference>
<keyword evidence="2 5" id="KW-0731">Sigma factor</keyword>
<dbReference type="PANTHER" id="PTHR30603:SF60">
    <property type="entry name" value="RNA POLYMERASE SIGMA FACTOR RPOD"/>
    <property type="match status" value="1"/>
</dbReference>
<evidence type="ECO:0000256" key="1">
    <source>
        <dbReference type="ARBA" id="ARBA00023015"/>
    </source>
</evidence>
<keyword evidence="1 5" id="KW-0805">Transcription regulation</keyword>
<dbReference type="Gene3D" id="1.10.601.10">
    <property type="entry name" value="RNA Polymerase Primary Sigma Factor"/>
    <property type="match status" value="1"/>
</dbReference>
<sequence>MAKKLDAATKLLIDSLPENLQKLATNAIDVGYLSKMDFDAATEADEVPSDEQDEVLDFFQQDLGLEILETDNFARDMEKYYDDDSDEPSDKTRNLLNADAEQVDVNDDDYEHYAKQLERSQTGSLVLGVQDSVQSYLKQIGTVQLLTAAGEVAIAQRIEAASRLMVYGLCESPMTIQAMLDWYQQLLNEDIRLRYIVNLEVMYSSDSEQKSLAALSEALKSKGVEHVDELDDDDLDDLAESATSDDDDDDEDEEDIDDDGVKKEDTPRGTSGVPIPVMEEALMPMVMELFGKIKRIFNNMQKLQAKRLENLLTSSRPDDTLEKKYTKMRLELFEHVSKIRLNDDRIAEILEQLTKRDQLLMGLEGKLLRLAMANKIKREDFLVEYTGNEINHNWVKKLMKHKNPVWVAFAKKHEKDILKIQEDITAIAQETGQPTGEYKKVVELVRRGQTEAARAKREMIEANLRLVIKFAKKSSNRGLGLDFSDLVQDGNIGLMKAVDKFDYRLGNKFSTYATNWIQQGISRSIADQARTIRIPVHMIDNIHKIQRASRQFMHKYGRQPTAEELSKIIYLPVEKIHKAMKVNLKPISLEAPVGTEDDSSRIEIIADETAKNPFVSAAQKNLRKIVTQILSELDPKEETVLRQRFGMSTNKTSTLEEVGEYIGVTRERIRQIEQKALNKLKHPTRARKLRSFLED</sequence>
<feature type="region of interest" description="Sigma-70 factor domain-3" evidence="5">
    <location>
        <begin position="540"/>
        <end position="616"/>
    </location>
</feature>
<dbReference type="InterPro" id="IPR007630">
    <property type="entry name" value="RNA_pol_sigma70_r4"/>
</dbReference>
<dbReference type="SUPFAM" id="SSF88946">
    <property type="entry name" value="Sigma2 domain of RNA polymerase sigma factors"/>
    <property type="match status" value="1"/>
</dbReference>
<comment type="caution">
    <text evidence="5">Lacks conserved residue(s) required for the propagation of feature annotation.</text>
</comment>
<dbReference type="NCBIfam" id="TIGR02937">
    <property type="entry name" value="sigma70-ECF"/>
    <property type="match status" value="1"/>
</dbReference>
<evidence type="ECO:0000313" key="10">
    <source>
        <dbReference type="Proteomes" id="UP000823630"/>
    </source>
</evidence>
<dbReference type="InterPro" id="IPR007627">
    <property type="entry name" value="RNA_pol_sigma70_r2"/>
</dbReference>
<dbReference type="InterPro" id="IPR009042">
    <property type="entry name" value="RNA_pol_sigma70_r1_2"/>
</dbReference>
<evidence type="ECO:0000259" key="8">
    <source>
        <dbReference type="PROSITE" id="PS00716"/>
    </source>
</evidence>
<dbReference type="Pfam" id="PF00140">
    <property type="entry name" value="Sigma70_r1_2"/>
    <property type="match status" value="1"/>
</dbReference>
<dbReference type="CDD" id="cd06171">
    <property type="entry name" value="Sigma70_r4"/>
    <property type="match status" value="1"/>
</dbReference>
<dbReference type="HAMAP" id="MF_00963">
    <property type="entry name" value="Sigma70_RpoD_SigA"/>
    <property type="match status" value="1"/>
</dbReference>
<evidence type="ECO:0000256" key="4">
    <source>
        <dbReference type="ARBA" id="ARBA00023163"/>
    </source>
</evidence>
<dbReference type="PROSITE" id="PS00716">
    <property type="entry name" value="SIGMA70_2"/>
    <property type="match status" value="1"/>
</dbReference>
<comment type="caution">
    <text evidence="9">The sequence shown here is derived from an EMBL/GenBank/DDBJ whole genome shotgun (WGS) entry which is preliminary data.</text>
</comment>
<gene>
    <name evidence="5 9" type="primary">rpoD</name>
    <name evidence="9" type="ORF">IAC69_02470</name>
</gene>
<feature type="region of interest" description="Sigma-70 factor domain-4" evidence="5">
    <location>
        <begin position="629"/>
        <end position="682"/>
    </location>
</feature>
<evidence type="ECO:0000256" key="2">
    <source>
        <dbReference type="ARBA" id="ARBA00023082"/>
    </source>
</evidence>
<dbReference type="NCBIfam" id="NF004208">
    <property type="entry name" value="PRK05658.1"/>
    <property type="match status" value="1"/>
</dbReference>
<comment type="subunit">
    <text evidence="5">Interacts transiently with the RNA polymerase catalytic core.</text>
</comment>
<dbReference type="InterPro" id="IPR014284">
    <property type="entry name" value="RNA_pol_sigma-70_dom"/>
</dbReference>
<dbReference type="Pfam" id="PF04545">
    <property type="entry name" value="Sigma70_r4"/>
    <property type="match status" value="1"/>
</dbReference>
<dbReference type="GO" id="GO:0006352">
    <property type="term" value="P:DNA-templated transcription initiation"/>
    <property type="evidence" value="ECO:0007669"/>
    <property type="project" value="UniProtKB-UniRule"/>
</dbReference>
<dbReference type="InterPro" id="IPR007624">
    <property type="entry name" value="RNA_pol_sigma70_r3"/>
</dbReference>
<dbReference type="EMBL" id="JADINC010000038">
    <property type="protein sequence ID" value="MBO8425322.1"/>
    <property type="molecule type" value="Genomic_DNA"/>
</dbReference>
<dbReference type="InterPro" id="IPR028630">
    <property type="entry name" value="Sigma70_RpoD"/>
</dbReference>
<keyword evidence="4 5" id="KW-0804">Transcription</keyword>
<dbReference type="InterPro" id="IPR007631">
    <property type="entry name" value="RNA_pol_sigma_70_non-ess"/>
</dbReference>
<protein>
    <recommendedName>
        <fullName evidence="5">RNA polymerase sigma factor RpoD</fullName>
    </recommendedName>
    <alternativeName>
        <fullName evidence="5">Sigma-70</fullName>
    </alternativeName>
</protein>
<feature type="compositionally biased region" description="Acidic residues" evidence="6">
    <location>
        <begin position="230"/>
        <end position="258"/>
    </location>
</feature>
<dbReference type="InterPro" id="IPR013324">
    <property type="entry name" value="RNA_pol_sigma_r3/r4-like"/>
</dbReference>
<dbReference type="PRINTS" id="PR00046">
    <property type="entry name" value="SIGMA70FCT"/>
</dbReference>
<evidence type="ECO:0000256" key="3">
    <source>
        <dbReference type="ARBA" id="ARBA00023125"/>
    </source>
</evidence>
<comment type="subcellular location">
    <subcellularLocation>
        <location evidence="5">Cytoplasm</location>
    </subcellularLocation>
</comment>
<organism evidence="9 10">
    <name type="scientific">Candidatus Enterousia avistercoris</name>
    <dbReference type="NCBI Taxonomy" id="2840788"/>
    <lineage>
        <taxon>Bacteria</taxon>
        <taxon>Pseudomonadati</taxon>
        <taxon>Pseudomonadota</taxon>
        <taxon>Alphaproteobacteria</taxon>
        <taxon>Candidatus Enterousia</taxon>
    </lineage>
</organism>
<accession>A0A9D9DEP1</accession>
<reference evidence="9" key="2">
    <citation type="journal article" date="2021" name="PeerJ">
        <title>Extensive microbial diversity within the chicken gut microbiome revealed by metagenomics and culture.</title>
        <authorList>
            <person name="Gilroy R."/>
            <person name="Ravi A."/>
            <person name="Getino M."/>
            <person name="Pursley I."/>
            <person name="Horton D.L."/>
            <person name="Alikhan N.F."/>
            <person name="Baker D."/>
            <person name="Gharbi K."/>
            <person name="Hall N."/>
            <person name="Watson M."/>
            <person name="Adriaenssens E.M."/>
            <person name="Foster-Nyarko E."/>
            <person name="Jarju S."/>
            <person name="Secka A."/>
            <person name="Antonio M."/>
            <person name="Oren A."/>
            <person name="Chaudhuri R.R."/>
            <person name="La Ragione R."/>
            <person name="Hildebrand F."/>
            <person name="Pallen M.J."/>
        </authorList>
    </citation>
    <scope>NUCLEOTIDE SEQUENCE</scope>
    <source>
        <strain evidence="9">8207</strain>
    </source>
</reference>
<dbReference type="InterPro" id="IPR036388">
    <property type="entry name" value="WH-like_DNA-bd_sf"/>
</dbReference>
<dbReference type="Proteomes" id="UP000823630">
    <property type="component" value="Unassembled WGS sequence"/>
</dbReference>
<evidence type="ECO:0000256" key="6">
    <source>
        <dbReference type="SAM" id="MobiDB-lite"/>
    </source>
</evidence>
<dbReference type="Pfam" id="PF04546">
    <property type="entry name" value="Sigma70_ner"/>
    <property type="match status" value="1"/>
</dbReference>
<dbReference type="Pfam" id="PF04542">
    <property type="entry name" value="Sigma70_r2"/>
    <property type="match status" value="1"/>
</dbReference>
<dbReference type="Gene3D" id="1.10.10.10">
    <property type="entry name" value="Winged helix-like DNA-binding domain superfamily/Winged helix DNA-binding domain"/>
    <property type="match status" value="2"/>
</dbReference>
<dbReference type="InterPro" id="IPR000943">
    <property type="entry name" value="RNA_pol_sigma70"/>
</dbReference>
<keyword evidence="5" id="KW-0963">Cytoplasm</keyword>
<dbReference type="SUPFAM" id="SSF88659">
    <property type="entry name" value="Sigma3 and sigma4 domains of RNA polymerase sigma factors"/>
    <property type="match status" value="2"/>
</dbReference>
<keyword evidence="3 5" id="KW-0238">DNA-binding</keyword>
<proteinExistence type="inferred from homology"/>
<name>A0A9D9DEP1_9PROT</name>